<proteinExistence type="inferred from homology"/>
<evidence type="ECO:0000256" key="4">
    <source>
        <dbReference type="ARBA" id="ARBA00022448"/>
    </source>
</evidence>
<evidence type="ECO:0000313" key="13">
    <source>
        <dbReference type="EMBL" id="KAK1938657.1"/>
    </source>
</evidence>
<dbReference type="InterPro" id="IPR011012">
    <property type="entry name" value="Longin-like_dom_sf"/>
</dbReference>
<reference evidence="13" key="2">
    <citation type="submission" date="2021-05" db="EMBL/GenBank/DDBJ databases">
        <authorList>
            <person name="Pain A."/>
        </authorList>
    </citation>
    <scope>NUCLEOTIDE SEQUENCE</scope>
    <source>
        <strain evidence="13">1802A</strain>
    </source>
</reference>
<evidence type="ECO:0000256" key="5">
    <source>
        <dbReference type="ARBA" id="ARBA00022490"/>
    </source>
</evidence>
<dbReference type="CDD" id="cd14830">
    <property type="entry name" value="Delta_COP_N"/>
    <property type="match status" value="1"/>
</dbReference>
<comment type="subunit">
    <text evidence="3 11">Oligomeric complex that consists of at least the alpha, beta, beta', gamma, delta, epsilon and zeta subunits.</text>
</comment>
<keyword evidence="9 11" id="KW-0472">Membrane</keyword>
<dbReference type="GO" id="GO:0006888">
    <property type="term" value="P:endoplasmic reticulum to Golgi vesicle-mediated transport"/>
    <property type="evidence" value="ECO:0007669"/>
    <property type="project" value="TreeGrafter"/>
</dbReference>
<gene>
    <name evidence="13" type="ORF">X943_003192</name>
</gene>
<protein>
    <recommendedName>
        <fullName evidence="11">Coatomer subunit delta</fullName>
    </recommendedName>
</protein>
<evidence type="ECO:0000256" key="2">
    <source>
        <dbReference type="ARBA" id="ARBA00010516"/>
    </source>
</evidence>
<name>A0AAD9GHS1_BABDI</name>
<dbReference type="SUPFAM" id="SSF49447">
    <property type="entry name" value="Second domain of Mu2 adaptin subunit (ap50) of ap2 adaptor"/>
    <property type="match status" value="1"/>
</dbReference>
<reference evidence="13" key="1">
    <citation type="journal article" date="2014" name="Nucleic Acids Res.">
        <title>The evolutionary dynamics of variant antigen genes in Babesia reveal a history of genomic innovation underlying host-parasite interaction.</title>
        <authorList>
            <person name="Jackson A.P."/>
            <person name="Otto T.D."/>
            <person name="Darby A."/>
            <person name="Ramaprasad A."/>
            <person name="Xia D."/>
            <person name="Echaide I.E."/>
            <person name="Farber M."/>
            <person name="Gahlot S."/>
            <person name="Gamble J."/>
            <person name="Gupta D."/>
            <person name="Gupta Y."/>
            <person name="Jackson L."/>
            <person name="Malandrin L."/>
            <person name="Malas T.B."/>
            <person name="Moussa E."/>
            <person name="Nair M."/>
            <person name="Reid A.J."/>
            <person name="Sanders M."/>
            <person name="Sharma J."/>
            <person name="Tracey A."/>
            <person name="Quail M.A."/>
            <person name="Weir W."/>
            <person name="Wastling J.M."/>
            <person name="Hall N."/>
            <person name="Willadsen P."/>
            <person name="Lingelbach K."/>
            <person name="Shiels B."/>
            <person name="Tait A."/>
            <person name="Berriman M."/>
            <person name="Allred D.R."/>
            <person name="Pain A."/>
        </authorList>
    </citation>
    <scope>NUCLEOTIDE SEQUENCE</scope>
    <source>
        <strain evidence="13">1802A</strain>
    </source>
</reference>
<keyword evidence="5 11" id="KW-0963">Cytoplasm</keyword>
<keyword evidence="6 11" id="KW-0931">ER-Golgi transport</keyword>
<dbReference type="GO" id="GO:0015031">
    <property type="term" value="P:protein transport"/>
    <property type="evidence" value="ECO:0007669"/>
    <property type="project" value="UniProtKB-KW"/>
</dbReference>
<dbReference type="Pfam" id="PF00928">
    <property type="entry name" value="Adap_comp_sub"/>
    <property type="match status" value="1"/>
</dbReference>
<comment type="subcellular location">
    <subcellularLocation>
        <location evidence="11">Cytoplasm</location>
    </subcellularLocation>
    <subcellularLocation>
        <location evidence="1 11">Golgi apparatus membrane</location>
        <topology evidence="1 11">Peripheral membrane protein</topology>
        <orientation evidence="1 11">Cytoplasmic side</orientation>
    </subcellularLocation>
    <subcellularLocation>
        <location evidence="11">Cytoplasmic vesicle</location>
        <location evidence="11">COPI-coated vesicle membrane</location>
        <topology evidence="11">Peripheral membrane protein</topology>
        <orientation evidence="11">Cytoplasmic side</orientation>
    </subcellularLocation>
</comment>
<evidence type="ECO:0000256" key="11">
    <source>
        <dbReference type="RuleBase" id="RU366052"/>
    </source>
</evidence>
<dbReference type="PANTHER" id="PTHR10121">
    <property type="entry name" value="COATOMER SUBUNIT DELTA"/>
    <property type="match status" value="1"/>
</dbReference>
<dbReference type="EMBL" id="JAHBMH010000024">
    <property type="protein sequence ID" value="KAK1938657.1"/>
    <property type="molecule type" value="Genomic_DNA"/>
</dbReference>
<comment type="function">
    <text evidence="11">The coatomer is a cytosolic protein complex that binds to dilysine motifs and reversibly associates with Golgi non-clathrin-coated vesicles, which further mediate biosynthetic protein transport from the ER, via the Golgi up to the trans Golgi network.</text>
</comment>
<keyword evidence="4 11" id="KW-0813">Transport</keyword>
<evidence type="ECO:0000313" key="14">
    <source>
        <dbReference type="Proteomes" id="UP001195914"/>
    </source>
</evidence>
<dbReference type="InterPro" id="IPR036168">
    <property type="entry name" value="AP2_Mu_C_sf"/>
</dbReference>
<sequence>MNIISTGIASKKRVILSRQHCDVKKADLEKCLTSFTRLMEKQSGDHTFVETETNRFLYQPLDDYYVFVMTSLDSNIVGDISVVKTLAEIVQAVVQSELNEESIRENLFELIFHMDEIISNNKREDLTLDQIKEYILMDSQEEKVHNMIQTSKEKEEKERRKQIAAKLEKRKELDHSFIDHAAEVAPYVIRSISEQRQTVPSVGMSQMAPGMKLTIQRANNELSSLGLDVMRNANIHKLNKDEESINILDAEAPAVVQIVETCNGNVHLEGEIDVLNLQGELLMTVFEENARMASVEISGNPEIKMRYHPNLNKQMAAKNLIEPQSSQQPHKIGQSTSLVKWRHKSSEEQYFPIALSCWPNTSGGQTTVTVEIQNTSEKVLEAVNFQVLDSRYNQVRVDENELGTVQRNADSINWIIEKFEPQQSGKFEFTTNGNLNSILPFTLAARIPESITQLKRHRTCGEVADVILHNHWKRGDLMNYNCIVLICIVYIHTVTCLNLPACYVKRAPVPRENVKVKWQRNEETGKNKRAYYYNCDEGEIRIPEIARKRAFTYNTLSASLEKDEYCPPEQIFSRLNDIKQDQNFEEIKAVYLDIYRWFAFRKKEFLVHELFHKIRNVVKTKHFFFGRVYSRSLRRLFKFANCYQDQKDISLATYYVTWKEGMLDVSEQHLRFAINGRFIGVPEPSLLDRIIALTKEHGTLKVLNSIFNDVKYTKYKMDLDTKVYNLKVLNSTASLCLYRWLKSAARRVHTIIQIHDITRLPFKDVDSLTAIKKKTLEDLDEYGMRMVRSVSNAFEHIYKVMQRLEEIPERTNPINELNIGYEERELSRDELFTINLLAKIELFGAHRDLEQLLRGLFEMVQFLSEKIDEYANDVNRSEFIRYFKQTVCAPYLKTVMTAMAYDHTALLRMKAIHDEMSTKDGSESYTVFLSKNALNRFMWYGMYKFCSLFNYKGTFQEEAEDVLAIITNDGHKYLYRNSDRQIIASTDALTMDLWNLNIGHSLTGPLKCQLVISLDSINIEQTINEMIQTAKKDVLESFGAPLEFDRIVNFYFKRYAGINPIQEFHPELLKSGEPGRLIMHPIHKFMCIAVDE</sequence>
<dbReference type="GO" id="GO:0030126">
    <property type="term" value="C:COPI vesicle coat"/>
    <property type="evidence" value="ECO:0007669"/>
    <property type="project" value="UniProtKB-UniRule"/>
</dbReference>
<evidence type="ECO:0000256" key="3">
    <source>
        <dbReference type="ARBA" id="ARBA00011775"/>
    </source>
</evidence>
<evidence type="ECO:0000256" key="6">
    <source>
        <dbReference type="ARBA" id="ARBA00022892"/>
    </source>
</evidence>
<evidence type="ECO:0000256" key="10">
    <source>
        <dbReference type="ARBA" id="ARBA00023329"/>
    </source>
</evidence>
<dbReference type="Proteomes" id="UP001195914">
    <property type="component" value="Unassembled WGS sequence"/>
</dbReference>
<dbReference type="PANTHER" id="PTHR10121:SF0">
    <property type="entry name" value="COATOMER SUBUNIT DELTA"/>
    <property type="match status" value="1"/>
</dbReference>
<keyword evidence="7 11" id="KW-0653">Protein transport</keyword>
<dbReference type="AlphaFoldDB" id="A0AAD9GHS1"/>
<dbReference type="Gene3D" id="3.30.450.60">
    <property type="match status" value="1"/>
</dbReference>
<dbReference type="CDD" id="cd09254">
    <property type="entry name" value="AP_delta-COPI_MHD"/>
    <property type="match status" value="1"/>
</dbReference>
<organism evidence="13 14">
    <name type="scientific">Babesia divergens</name>
    <dbReference type="NCBI Taxonomy" id="32595"/>
    <lineage>
        <taxon>Eukaryota</taxon>
        <taxon>Sar</taxon>
        <taxon>Alveolata</taxon>
        <taxon>Apicomplexa</taxon>
        <taxon>Aconoidasida</taxon>
        <taxon>Piroplasmida</taxon>
        <taxon>Babesiidae</taxon>
        <taxon>Babesia</taxon>
    </lineage>
</organism>
<comment type="caution">
    <text evidence="13">The sequence shown here is derived from an EMBL/GenBank/DDBJ whole genome shotgun (WGS) entry which is preliminary data.</text>
</comment>
<evidence type="ECO:0000259" key="12">
    <source>
        <dbReference type="PROSITE" id="PS51072"/>
    </source>
</evidence>
<feature type="domain" description="MHD" evidence="12">
    <location>
        <begin position="251"/>
        <end position="485"/>
    </location>
</feature>
<keyword evidence="10" id="KW-0968">Cytoplasmic vesicle</keyword>
<dbReference type="GO" id="GO:0006890">
    <property type="term" value="P:retrograde vesicle-mediated transport, Golgi to endoplasmic reticulum"/>
    <property type="evidence" value="ECO:0007669"/>
    <property type="project" value="UniProtKB-UniRule"/>
</dbReference>
<dbReference type="InterPro" id="IPR028565">
    <property type="entry name" value="MHD"/>
</dbReference>
<keyword evidence="14" id="KW-1185">Reference proteome</keyword>
<evidence type="ECO:0000256" key="8">
    <source>
        <dbReference type="ARBA" id="ARBA00023034"/>
    </source>
</evidence>
<accession>A0AAD9GHS1</accession>
<keyword evidence="8 11" id="KW-0333">Golgi apparatus</keyword>
<comment type="similarity">
    <text evidence="2 11">Belongs to the adaptor complexes medium subunit family. Delta-COP subfamily.</text>
</comment>
<dbReference type="FunFam" id="3.30.450.60:FF:000003">
    <property type="entry name" value="Coatomer subunit delta"/>
    <property type="match status" value="1"/>
</dbReference>
<dbReference type="PROSITE" id="PS51072">
    <property type="entry name" value="MHD"/>
    <property type="match status" value="1"/>
</dbReference>
<evidence type="ECO:0000256" key="9">
    <source>
        <dbReference type="ARBA" id="ARBA00023136"/>
    </source>
</evidence>
<dbReference type="GO" id="GO:0000139">
    <property type="term" value="C:Golgi membrane"/>
    <property type="evidence" value="ECO:0007669"/>
    <property type="project" value="UniProtKB-SubCell"/>
</dbReference>
<dbReference type="InterPro" id="IPR027059">
    <property type="entry name" value="Coatomer_dsu"/>
</dbReference>
<dbReference type="GO" id="GO:0051645">
    <property type="term" value="P:Golgi localization"/>
    <property type="evidence" value="ECO:0007669"/>
    <property type="project" value="TreeGrafter"/>
</dbReference>
<dbReference type="SUPFAM" id="SSF64356">
    <property type="entry name" value="SNARE-like"/>
    <property type="match status" value="1"/>
</dbReference>
<evidence type="ECO:0000256" key="7">
    <source>
        <dbReference type="ARBA" id="ARBA00022927"/>
    </source>
</evidence>
<evidence type="ECO:0000256" key="1">
    <source>
        <dbReference type="ARBA" id="ARBA00004255"/>
    </source>
</evidence>